<accession>A0A6M5YFZ8</accession>
<dbReference type="RefSeq" id="WP_171469252.1">
    <property type="nucleotide sequence ID" value="NZ_CP053452.2"/>
</dbReference>
<dbReference type="KEGG" id="ftj:FTUN_0455"/>
<dbReference type="InterPro" id="IPR050090">
    <property type="entry name" value="Tyrosine_recombinase_XerCD"/>
</dbReference>
<keyword evidence="4" id="KW-1185">Reference proteome</keyword>
<dbReference type="InterPro" id="IPR013762">
    <property type="entry name" value="Integrase-like_cat_sf"/>
</dbReference>
<protein>
    <recommendedName>
        <fullName evidence="2">Tyr recombinase domain-containing protein</fullName>
    </recommendedName>
</protein>
<dbReference type="Gene3D" id="1.10.443.10">
    <property type="entry name" value="Intergrase catalytic core"/>
    <property type="match status" value="1"/>
</dbReference>
<gene>
    <name evidence="3" type="ORF">FTUN_0455</name>
</gene>
<dbReference type="Pfam" id="PF00589">
    <property type="entry name" value="Phage_integrase"/>
    <property type="match status" value="1"/>
</dbReference>
<dbReference type="GO" id="GO:0003677">
    <property type="term" value="F:DNA binding"/>
    <property type="evidence" value="ECO:0007669"/>
    <property type="project" value="InterPro"/>
</dbReference>
<name>A0A6M5YFZ8_9BACT</name>
<dbReference type="GO" id="GO:0006310">
    <property type="term" value="P:DNA recombination"/>
    <property type="evidence" value="ECO:0007669"/>
    <property type="project" value="UniProtKB-KW"/>
</dbReference>
<dbReference type="PANTHER" id="PTHR30349:SF64">
    <property type="entry name" value="PROPHAGE INTEGRASE INTD-RELATED"/>
    <property type="match status" value="1"/>
</dbReference>
<evidence type="ECO:0000256" key="1">
    <source>
        <dbReference type="ARBA" id="ARBA00023172"/>
    </source>
</evidence>
<dbReference type="PANTHER" id="PTHR30349">
    <property type="entry name" value="PHAGE INTEGRASE-RELATED"/>
    <property type="match status" value="1"/>
</dbReference>
<evidence type="ECO:0000313" key="3">
    <source>
        <dbReference type="EMBL" id="QJW92957.1"/>
    </source>
</evidence>
<sequence length="424" mass="47134">MARAPTILTHNNKSLPLREWARLKGISPHLLHKRLSELKWDVARAIDTPVRQTVRRGGRHKAGVPRPCPALKKHPSGRAYVRWKMRGRTFERYFGAWGSAKATADYRRFALEWATGLFERPTSEWGPLTVKRLADAFLAHAEREYVKHGEPTSEYSLILAACRGVNDLYADTPAAAFLPNNLRIVREGFVKKGLTRNTCNAYASRIVRMFGWAVGQSLITPDVHLALKQVEHLKAGRTSAPDREPRKPVSDDVVTKTLTHLGNGSRGKAVAAMVQVQRLTGMRPGEVAKLRPCDLDRGADVWRYEVPKPKNIHRGKHQAYYLGPKAVAILSPFVEAAKSQTAPLFGILPRAYTQAIRVAARRAGVPAWTSHQLRHALATEVATRFRSLSYAAAAIGDSAAIADAVYVHVDPNELKRIEIARLMG</sequence>
<proteinExistence type="predicted"/>
<evidence type="ECO:0000313" key="4">
    <source>
        <dbReference type="Proteomes" id="UP000503447"/>
    </source>
</evidence>
<dbReference type="EMBL" id="CP053452">
    <property type="protein sequence ID" value="QJW92957.1"/>
    <property type="molecule type" value="Genomic_DNA"/>
</dbReference>
<keyword evidence="1" id="KW-0233">DNA recombination</keyword>
<dbReference type="SUPFAM" id="SSF56349">
    <property type="entry name" value="DNA breaking-rejoining enzymes"/>
    <property type="match status" value="1"/>
</dbReference>
<reference evidence="4" key="1">
    <citation type="submission" date="2020-05" db="EMBL/GenBank/DDBJ databases">
        <title>Frigoriglobus tundricola gen. nov., sp. nov., a psychrotolerant cellulolytic planctomycete of the family Gemmataceae with two divergent copies of 16S rRNA gene.</title>
        <authorList>
            <person name="Kulichevskaya I.S."/>
            <person name="Ivanova A.A."/>
            <person name="Naumoff D.G."/>
            <person name="Beletsky A.V."/>
            <person name="Rijpstra W.I.C."/>
            <person name="Sinninghe Damste J.S."/>
            <person name="Mardanov A.V."/>
            <person name="Ravin N.V."/>
            <person name="Dedysh S.N."/>
        </authorList>
    </citation>
    <scope>NUCLEOTIDE SEQUENCE [LARGE SCALE GENOMIC DNA]</scope>
    <source>
        <strain evidence="4">PL17</strain>
    </source>
</reference>
<dbReference type="Proteomes" id="UP000503447">
    <property type="component" value="Chromosome"/>
</dbReference>
<dbReference type="GO" id="GO:0015074">
    <property type="term" value="P:DNA integration"/>
    <property type="evidence" value="ECO:0007669"/>
    <property type="project" value="InterPro"/>
</dbReference>
<evidence type="ECO:0000259" key="2">
    <source>
        <dbReference type="PROSITE" id="PS51898"/>
    </source>
</evidence>
<dbReference type="InterPro" id="IPR002104">
    <property type="entry name" value="Integrase_catalytic"/>
</dbReference>
<dbReference type="AlphaFoldDB" id="A0A6M5YFZ8"/>
<feature type="domain" description="Tyr recombinase" evidence="2">
    <location>
        <begin position="244"/>
        <end position="419"/>
    </location>
</feature>
<dbReference type="PROSITE" id="PS51898">
    <property type="entry name" value="TYR_RECOMBINASE"/>
    <property type="match status" value="1"/>
</dbReference>
<dbReference type="InterPro" id="IPR011010">
    <property type="entry name" value="DNA_brk_join_enz"/>
</dbReference>
<organism evidence="3 4">
    <name type="scientific">Frigoriglobus tundricola</name>
    <dbReference type="NCBI Taxonomy" id="2774151"/>
    <lineage>
        <taxon>Bacteria</taxon>
        <taxon>Pseudomonadati</taxon>
        <taxon>Planctomycetota</taxon>
        <taxon>Planctomycetia</taxon>
        <taxon>Gemmatales</taxon>
        <taxon>Gemmataceae</taxon>
        <taxon>Frigoriglobus</taxon>
    </lineage>
</organism>